<keyword evidence="3" id="KW-1185">Reference proteome</keyword>
<dbReference type="Gene3D" id="3.20.20.150">
    <property type="entry name" value="Divalent-metal-dependent TIM barrel enzymes"/>
    <property type="match status" value="1"/>
</dbReference>
<comment type="caution">
    <text evidence="2">The sequence shown here is derived from an EMBL/GenBank/DDBJ whole genome shotgun (WGS) entry which is preliminary data.</text>
</comment>
<dbReference type="GO" id="GO:0016853">
    <property type="term" value="F:isomerase activity"/>
    <property type="evidence" value="ECO:0007669"/>
    <property type="project" value="UniProtKB-KW"/>
</dbReference>
<evidence type="ECO:0000313" key="2">
    <source>
        <dbReference type="EMBL" id="MSR92065.1"/>
    </source>
</evidence>
<dbReference type="AlphaFoldDB" id="A0A7X2MZQ8"/>
<dbReference type="InterPro" id="IPR036237">
    <property type="entry name" value="Xyl_isomerase-like_sf"/>
</dbReference>
<evidence type="ECO:0000259" key="1">
    <source>
        <dbReference type="Pfam" id="PF01261"/>
    </source>
</evidence>
<proteinExistence type="predicted"/>
<dbReference type="InterPro" id="IPR001719">
    <property type="entry name" value="AP_endonuc_2"/>
</dbReference>
<protein>
    <submittedName>
        <fullName evidence="2">Sugar phosphate isomerase/epimerase</fullName>
    </submittedName>
</protein>
<dbReference type="GO" id="GO:0008081">
    <property type="term" value="F:phosphoric diester hydrolase activity"/>
    <property type="evidence" value="ECO:0007669"/>
    <property type="project" value="TreeGrafter"/>
</dbReference>
<dbReference type="GO" id="GO:0008270">
    <property type="term" value="F:zinc ion binding"/>
    <property type="evidence" value="ECO:0007669"/>
    <property type="project" value="InterPro"/>
</dbReference>
<dbReference type="EMBL" id="VULX01000021">
    <property type="protein sequence ID" value="MSR92065.1"/>
    <property type="molecule type" value="Genomic_DNA"/>
</dbReference>
<organism evidence="2 3">
    <name type="scientific">Inconstantimicrobium porci</name>
    <dbReference type="NCBI Taxonomy" id="2652291"/>
    <lineage>
        <taxon>Bacteria</taxon>
        <taxon>Bacillati</taxon>
        <taxon>Bacillota</taxon>
        <taxon>Clostridia</taxon>
        <taxon>Eubacteriales</taxon>
        <taxon>Clostridiaceae</taxon>
        <taxon>Inconstantimicrobium</taxon>
    </lineage>
</organism>
<dbReference type="InterPro" id="IPR013022">
    <property type="entry name" value="Xyl_isomerase-like_TIM-brl"/>
</dbReference>
<evidence type="ECO:0000313" key="3">
    <source>
        <dbReference type="Proteomes" id="UP000460287"/>
    </source>
</evidence>
<dbReference type="PANTHER" id="PTHR21445">
    <property type="entry name" value="ENDONUCLEASE IV ENDODEOXYRIBONUCLEASE IV"/>
    <property type="match status" value="1"/>
</dbReference>
<gene>
    <name evidence="2" type="ORF">FYJ33_11850</name>
</gene>
<accession>A0A7X2MZQ8</accession>
<dbReference type="GO" id="GO:0003906">
    <property type="term" value="F:DNA-(apurinic or apyrimidinic site) endonuclease activity"/>
    <property type="evidence" value="ECO:0007669"/>
    <property type="project" value="TreeGrafter"/>
</dbReference>
<dbReference type="PANTHER" id="PTHR21445:SF0">
    <property type="entry name" value="APURINIC-APYRIMIDINIC ENDONUCLEASE"/>
    <property type="match status" value="1"/>
</dbReference>
<dbReference type="Proteomes" id="UP000460287">
    <property type="component" value="Unassembled WGS sequence"/>
</dbReference>
<feature type="domain" description="Xylose isomerase-like TIM barrel" evidence="1">
    <location>
        <begin position="50"/>
        <end position="254"/>
    </location>
</feature>
<dbReference type="Pfam" id="PF01261">
    <property type="entry name" value="AP_endonuc_2"/>
    <property type="match status" value="1"/>
</dbReference>
<dbReference type="RefSeq" id="WP_154531965.1">
    <property type="nucleotide sequence ID" value="NZ_JAQXTV010000022.1"/>
</dbReference>
<sequence length="260" mass="30306">MKDIRLCDNGEFDRIIKLSEKYNLGIEVQTFTDPYLDNMDKVIEHHRDKLKLLNKGKSLHAPYWDLNLGSKIHGIRNETMNMINFAYDTAKKLGCSEIVFHNGYIPGSSYPPKWVERAEKFWREFFENKGDSITICLENQFELDADIIKAEIDAVNDKRLKVCLDIGHAHANSKISVEEWIIELGDRIGYYHLHNNHGSQYIKNHNNDEHLGLTNGNIDINNVLDLSEQYSPNAVWSLEPQNEYMEESIKWLKKNRRGNK</sequence>
<keyword evidence="2" id="KW-0413">Isomerase</keyword>
<dbReference type="GO" id="GO:0003677">
    <property type="term" value="F:DNA binding"/>
    <property type="evidence" value="ECO:0007669"/>
    <property type="project" value="InterPro"/>
</dbReference>
<dbReference type="SUPFAM" id="SSF51658">
    <property type="entry name" value="Xylose isomerase-like"/>
    <property type="match status" value="1"/>
</dbReference>
<dbReference type="GO" id="GO:0006284">
    <property type="term" value="P:base-excision repair"/>
    <property type="evidence" value="ECO:0007669"/>
    <property type="project" value="TreeGrafter"/>
</dbReference>
<name>A0A7X2MZQ8_9CLOT</name>
<reference evidence="2 3" key="1">
    <citation type="submission" date="2019-08" db="EMBL/GenBank/DDBJ databases">
        <title>In-depth cultivation of the pig gut microbiome towards novel bacterial diversity and tailored functional studies.</title>
        <authorList>
            <person name="Wylensek D."/>
            <person name="Hitch T.C.A."/>
            <person name="Clavel T."/>
        </authorList>
    </citation>
    <scope>NUCLEOTIDE SEQUENCE [LARGE SCALE GENOMIC DNA]</scope>
    <source>
        <strain evidence="2 3">WCA-383-APC-5B</strain>
    </source>
</reference>